<evidence type="ECO:0000256" key="1">
    <source>
        <dbReference type="SAM" id="MobiDB-lite"/>
    </source>
</evidence>
<feature type="region of interest" description="Disordered" evidence="1">
    <location>
        <begin position="90"/>
        <end position="139"/>
    </location>
</feature>
<organism evidence="2 3">
    <name type="scientific">Crepidotus variabilis</name>
    <dbReference type="NCBI Taxonomy" id="179855"/>
    <lineage>
        <taxon>Eukaryota</taxon>
        <taxon>Fungi</taxon>
        <taxon>Dikarya</taxon>
        <taxon>Basidiomycota</taxon>
        <taxon>Agaricomycotina</taxon>
        <taxon>Agaricomycetes</taxon>
        <taxon>Agaricomycetidae</taxon>
        <taxon>Agaricales</taxon>
        <taxon>Agaricineae</taxon>
        <taxon>Crepidotaceae</taxon>
        <taxon>Crepidotus</taxon>
    </lineage>
</organism>
<dbReference type="Proteomes" id="UP000807306">
    <property type="component" value="Unassembled WGS sequence"/>
</dbReference>
<dbReference type="OrthoDB" id="548474at2759"/>
<protein>
    <submittedName>
        <fullName evidence="2">Uncharacterized protein</fullName>
    </submittedName>
</protein>
<evidence type="ECO:0000313" key="3">
    <source>
        <dbReference type="Proteomes" id="UP000807306"/>
    </source>
</evidence>
<dbReference type="PANTHER" id="PTHR40422">
    <property type="entry name" value="TRANSLATION MACHINERY-ASSOCIATED PROTEIN 17"/>
    <property type="match status" value="1"/>
</dbReference>
<dbReference type="PANTHER" id="PTHR40422:SF1">
    <property type="entry name" value="TRANSLATION MACHINERY-ASSOCIATED PROTEIN 17"/>
    <property type="match status" value="1"/>
</dbReference>
<name>A0A9P6ESP7_9AGAR</name>
<feature type="region of interest" description="Disordered" evidence="1">
    <location>
        <begin position="41"/>
        <end position="60"/>
    </location>
</feature>
<proteinExistence type="predicted"/>
<dbReference type="InterPro" id="IPR038966">
    <property type="entry name" value="TMA17"/>
</dbReference>
<dbReference type="GO" id="GO:0070682">
    <property type="term" value="P:proteasome regulatory particle assembly"/>
    <property type="evidence" value="ECO:0007669"/>
    <property type="project" value="InterPro"/>
</dbReference>
<feature type="compositionally biased region" description="Basic and acidic residues" evidence="1">
    <location>
        <begin position="41"/>
        <end position="50"/>
    </location>
</feature>
<dbReference type="GO" id="GO:0030674">
    <property type="term" value="F:protein-macromolecule adaptor activity"/>
    <property type="evidence" value="ECO:0007669"/>
    <property type="project" value="TreeGrafter"/>
</dbReference>
<evidence type="ECO:0000313" key="2">
    <source>
        <dbReference type="EMBL" id="KAF9534235.1"/>
    </source>
</evidence>
<comment type="caution">
    <text evidence="2">The sequence shown here is derived from an EMBL/GenBank/DDBJ whole genome shotgun (WGS) entry which is preliminary data.</text>
</comment>
<feature type="compositionally biased region" description="Polar residues" evidence="1">
    <location>
        <begin position="103"/>
        <end position="122"/>
    </location>
</feature>
<sequence>MEYKPRFSQPFTLEEALLFEVPVITEEISRLENSLKHLQETQDQLRRFSEESETTDPDITKAYEENQVVIGSQEERISILKMALMEKGLSMGPHYQTGPLPKPQTSRSPNVSTSTRPTASSDPHSETVESSVEDGSLYL</sequence>
<accession>A0A9P6ESP7</accession>
<dbReference type="EMBL" id="MU157826">
    <property type="protein sequence ID" value="KAF9534235.1"/>
    <property type="molecule type" value="Genomic_DNA"/>
</dbReference>
<reference evidence="2" key="1">
    <citation type="submission" date="2020-11" db="EMBL/GenBank/DDBJ databases">
        <authorList>
            <consortium name="DOE Joint Genome Institute"/>
            <person name="Ahrendt S."/>
            <person name="Riley R."/>
            <person name="Andreopoulos W."/>
            <person name="Labutti K."/>
            <person name="Pangilinan J."/>
            <person name="Ruiz-Duenas F.J."/>
            <person name="Barrasa J.M."/>
            <person name="Sanchez-Garcia M."/>
            <person name="Camarero S."/>
            <person name="Miyauchi S."/>
            <person name="Serrano A."/>
            <person name="Linde D."/>
            <person name="Babiker R."/>
            <person name="Drula E."/>
            <person name="Ayuso-Fernandez I."/>
            <person name="Pacheco R."/>
            <person name="Padilla G."/>
            <person name="Ferreira P."/>
            <person name="Barriuso J."/>
            <person name="Kellner H."/>
            <person name="Castanera R."/>
            <person name="Alfaro M."/>
            <person name="Ramirez L."/>
            <person name="Pisabarro A.G."/>
            <person name="Kuo A."/>
            <person name="Tritt A."/>
            <person name="Lipzen A."/>
            <person name="He G."/>
            <person name="Yan M."/>
            <person name="Ng V."/>
            <person name="Cullen D."/>
            <person name="Martin F."/>
            <person name="Rosso M.-N."/>
            <person name="Henrissat B."/>
            <person name="Hibbett D."/>
            <person name="Martinez A.T."/>
            <person name="Grigoriev I.V."/>
        </authorList>
    </citation>
    <scope>NUCLEOTIDE SEQUENCE</scope>
    <source>
        <strain evidence="2">CBS 506.95</strain>
    </source>
</reference>
<dbReference type="AlphaFoldDB" id="A0A9P6ESP7"/>
<keyword evidence="3" id="KW-1185">Reference proteome</keyword>
<gene>
    <name evidence="2" type="ORF">CPB83DRAFT_843905</name>
</gene>